<evidence type="ECO:0000313" key="11">
    <source>
        <dbReference type="Proteomes" id="UP000018211"/>
    </source>
</evidence>
<dbReference type="Pfam" id="PF01171">
    <property type="entry name" value="ATP_bind_3"/>
    <property type="match status" value="1"/>
</dbReference>
<dbReference type="Gene3D" id="1.20.59.20">
    <property type="match status" value="1"/>
</dbReference>
<dbReference type="GO" id="GO:0005524">
    <property type="term" value="F:ATP binding"/>
    <property type="evidence" value="ECO:0007669"/>
    <property type="project" value="UniProtKB-UniRule"/>
</dbReference>
<accession>A0AAV2VXE1</accession>
<name>A0AAV2VXE1_9VIBR</name>
<evidence type="ECO:0000256" key="3">
    <source>
        <dbReference type="ARBA" id="ARBA00022598"/>
    </source>
</evidence>
<dbReference type="InterPro" id="IPR014729">
    <property type="entry name" value="Rossmann-like_a/b/a_fold"/>
</dbReference>
<feature type="domain" description="Lysidine-tRNA(Ile) synthetase C-terminal" evidence="9">
    <location>
        <begin position="367"/>
        <end position="436"/>
    </location>
</feature>
<evidence type="ECO:0000256" key="7">
    <source>
        <dbReference type="ARBA" id="ARBA00048539"/>
    </source>
</evidence>
<dbReference type="InterPro" id="IPR012796">
    <property type="entry name" value="Lysidine-tRNA-synth_C"/>
</dbReference>
<dbReference type="Pfam" id="PF11734">
    <property type="entry name" value="TilS_C"/>
    <property type="match status" value="1"/>
</dbReference>
<comment type="caution">
    <text evidence="10">The sequence shown here is derived from an EMBL/GenBank/DDBJ whole genome shotgun (WGS) entry which is preliminary data.</text>
</comment>
<comment type="function">
    <text evidence="8">Ligates lysine onto the cytidine present at position 34 of the AUA codon-specific tRNA(Ile) that contains the anticodon CAU, in an ATP-dependent manner. Cytidine is converted to lysidine, thus changing the amino acid specificity of the tRNA from methionine to isoleucine.</text>
</comment>
<dbReference type="InterPro" id="IPR015262">
    <property type="entry name" value="tRNA_Ile_lys_synt_subst-bd"/>
</dbReference>
<comment type="similarity">
    <text evidence="8">Belongs to the tRNA(Ile)-lysidine synthase family.</text>
</comment>
<dbReference type="Proteomes" id="UP000018211">
    <property type="component" value="Unassembled WGS sequence"/>
</dbReference>
<dbReference type="SMART" id="SM00977">
    <property type="entry name" value="TilS_C"/>
    <property type="match status" value="1"/>
</dbReference>
<evidence type="ECO:0000256" key="4">
    <source>
        <dbReference type="ARBA" id="ARBA00022694"/>
    </source>
</evidence>
<dbReference type="InterPro" id="IPR012795">
    <property type="entry name" value="tRNA_Ile_lys_synt_N"/>
</dbReference>
<gene>
    <name evidence="8 10" type="primary">tilS</name>
    <name evidence="10" type="ORF">VIBNISOn1_820100</name>
</gene>
<keyword evidence="6 8" id="KW-0067">ATP-binding</keyword>
<dbReference type="GO" id="GO:0006400">
    <property type="term" value="P:tRNA modification"/>
    <property type="evidence" value="ECO:0007669"/>
    <property type="project" value="UniProtKB-UniRule"/>
</dbReference>
<keyword evidence="5 8" id="KW-0547">Nucleotide-binding</keyword>
<dbReference type="Gene3D" id="3.40.50.620">
    <property type="entry name" value="HUPs"/>
    <property type="match status" value="1"/>
</dbReference>
<dbReference type="EMBL" id="CAOF01000178">
    <property type="protein sequence ID" value="CCO49417.1"/>
    <property type="molecule type" value="Genomic_DNA"/>
</dbReference>
<sequence>MLETEFNSQIHQHTQPSGKIVLALSGGLDSRVLLELLARFKKDNPNCDVKAVYVHHGLSANADQWEDNCKEWCAQSQVPFSCERVSLDTQSSGSLEELARDARYQVLEKNIDEGDVLLTGQHLSDQSETFLLALKRGSGPKGLASMAQSASFGRGTLLRPLFNVPRHSIERFALDNKLEWNHDESNDDTQFDRNFLRHKVIPQLTERWPGFEKAVQRSATLCAEQQLLLEELLESKLNEATTKDTGISIPYLAEQSHLARAQLIRMWLERHNAKMPSRKQLQLIWDEVACSQRDANPNLKLSSGDVRRHDDKLYLVSPQGDLSDWSHILDVNQSLILPDGLGHLTLKNTDLNPQGLLLRAPLQSEKVIVHFCPQGLSAKPVGRNGSRKLKKLFQEYGVPSWKRRQVPIVMYDDNIAAVADLFVTQRFCAPDCELIWVH</sequence>
<dbReference type="InterPro" id="IPR011063">
    <property type="entry name" value="TilS/TtcA_N"/>
</dbReference>
<evidence type="ECO:0000313" key="10">
    <source>
        <dbReference type="EMBL" id="CCO49417.1"/>
    </source>
</evidence>
<dbReference type="GO" id="GO:0032267">
    <property type="term" value="F:tRNA(Ile)-lysidine synthase activity"/>
    <property type="evidence" value="ECO:0007669"/>
    <property type="project" value="UniProtKB-EC"/>
</dbReference>
<feature type="binding site" evidence="8">
    <location>
        <begin position="25"/>
        <end position="30"/>
    </location>
    <ligand>
        <name>ATP</name>
        <dbReference type="ChEBI" id="CHEBI:30616"/>
    </ligand>
</feature>
<dbReference type="PANTHER" id="PTHR43033:SF1">
    <property type="entry name" value="TRNA(ILE)-LYSIDINE SYNTHASE-RELATED"/>
    <property type="match status" value="1"/>
</dbReference>
<evidence type="ECO:0000256" key="1">
    <source>
        <dbReference type="ARBA" id="ARBA00004496"/>
    </source>
</evidence>
<dbReference type="SUPFAM" id="SSF82829">
    <property type="entry name" value="MesJ substrate recognition domain-like"/>
    <property type="match status" value="1"/>
</dbReference>
<keyword evidence="3 8" id="KW-0436">Ligase</keyword>
<proteinExistence type="inferred from homology"/>
<comment type="catalytic activity">
    <reaction evidence="7 8">
        <text>cytidine(34) in tRNA(Ile2) + L-lysine + ATP = lysidine(34) in tRNA(Ile2) + AMP + diphosphate + H(+)</text>
        <dbReference type="Rhea" id="RHEA:43744"/>
        <dbReference type="Rhea" id="RHEA-COMP:10625"/>
        <dbReference type="Rhea" id="RHEA-COMP:10670"/>
        <dbReference type="ChEBI" id="CHEBI:15378"/>
        <dbReference type="ChEBI" id="CHEBI:30616"/>
        <dbReference type="ChEBI" id="CHEBI:32551"/>
        <dbReference type="ChEBI" id="CHEBI:33019"/>
        <dbReference type="ChEBI" id="CHEBI:82748"/>
        <dbReference type="ChEBI" id="CHEBI:83665"/>
        <dbReference type="ChEBI" id="CHEBI:456215"/>
        <dbReference type="EC" id="6.3.4.19"/>
    </reaction>
</comment>
<dbReference type="PANTHER" id="PTHR43033">
    <property type="entry name" value="TRNA(ILE)-LYSIDINE SYNTHASE-RELATED"/>
    <property type="match status" value="1"/>
</dbReference>
<protein>
    <recommendedName>
        <fullName evidence="8">tRNA(Ile)-lysidine synthase</fullName>
        <ecNumber evidence="8">6.3.4.19</ecNumber>
    </recommendedName>
    <alternativeName>
        <fullName evidence="8">tRNA(Ile)-2-lysyl-cytidine synthase</fullName>
    </alternativeName>
    <alternativeName>
        <fullName evidence="8">tRNA(Ile)-lysidine synthetase</fullName>
    </alternativeName>
</protein>
<dbReference type="CDD" id="cd01992">
    <property type="entry name" value="TilS_N"/>
    <property type="match status" value="1"/>
</dbReference>
<evidence type="ECO:0000256" key="6">
    <source>
        <dbReference type="ARBA" id="ARBA00022840"/>
    </source>
</evidence>
<evidence type="ECO:0000259" key="9">
    <source>
        <dbReference type="SMART" id="SM00977"/>
    </source>
</evidence>
<evidence type="ECO:0000256" key="8">
    <source>
        <dbReference type="HAMAP-Rule" id="MF_01161"/>
    </source>
</evidence>
<dbReference type="SUPFAM" id="SSF52402">
    <property type="entry name" value="Adenine nucleotide alpha hydrolases-like"/>
    <property type="match status" value="1"/>
</dbReference>
<dbReference type="SUPFAM" id="SSF56037">
    <property type="entry name" value="PheT/TilS domain"/>
    <property type="match status" value="1"/>
</dbReference>
<dbReference type="NCBIfam" id="TIGR02433">
    <property type="entry name" value="lysidine_TilS_C"/>
    <property type="match status" value="1"/>
</dbReference>
<keyword evidence="2 8" id="KW-0963">Cytoplasm</keyword>
<dbReference type="AlphaFoldDB" id="A0AAV2VXE1"/>
<keyword evidence="4 8" id="KW-0819">tRNA processing</keyword>
<dbReference type="Pfam" id="PF09179">
    <property type="entry name" value="TilS"/>
    <property type="match status" value="1"/>
</dbReference>
<dbReference type="GO" id="GO:0005737">
    <property type="term" value="C:cytoplasm"/>
    <property type="evidence" value="ECO:0007669"/>
    <property type="project" value="UniProtKB-SubCell"/>
</dbReference>
<evidence type="ECO:0000256" key="5">
    <source>
        <dbReference type="ARBA" id="ARBA00022741"/>
    </source>
</evidence>
<dbReference type="HAMAP" id="MF_01161">
    <property type="entry name" value="tRNA_Ile_lys_synt"/>
    <property type="match status" value="1"/>
</dbReference>
<organism evidence="10 11">
    <name type="scientific">Vibrio nigripulchritudo SOn1</name>
    <dbReference type="NCBI Taxonomy" id="1238450"/>
    <lineage>
        <taxon>Bacteria</taxon>
        <taxon>Pseudomonadati</taxon>
        <taxon>Pseudomonadota</taxon>
        <taxon>Gammaproteobacteria</taxon>
        <taxon>Vibrionales</taxon>
        <taxon>Vibrionaceae</taxon>
        <taxon>Vibrio</taxon>
    </lineage>
</organism>
<dbReference type="EC" id="6.3.4.19" evidence="8"/>
<comment type="subcellular location">
    <subcellularLocation>
        <location evidence="1 8">Cytoplasm</location>
    </subcellularLocation>
</comment>
<evidence type="ECO:0000256" key="2">
    <source>
        <dbReference type="ARBA" id="ARBA00022490"/>
    </source>
</evidence>
<comment type="domain">
    <text evidence="8">The N-terminal region contains the highly conserved SGGXDS motif, predicted to be a P-loop motif involved in ATP binding.</text>
</comment>
<dbReference type="InterPro" id="IPR012094">
    <property type="entry name" value="tRNA_Ile_lys_synt"/>
</dbReference>
<dbReference type="NCBIfam" id="TIGR02432">
    <property type="entry name" value="lysidine_TilS_N"/>
    <property type="match status" value="1"/>
</dbReference>
<reference evidence="10 11" key="1">
    <citation type="journal article" date="2013" name="ISME J.">
        <title>Comparative genomics of pathogenic lineages of Vibrio nigripulchritudo identifies virulence-associated traits.</title>
        <authorList>
            <person name="Goudenege D."/>
            <person name="Labreuche Y."/>
            <person name="Krin E."/>
            <person name="Ansquer D."/>
            <person name="Mangenot S."/>
            <person name="Calteau A."/>
            <person name="Medigue C."/>
            <person name="Mazel D."/>
            <person name="Polz M.F."/>
            <person name="Le Roux F."/>
        </authorList>
    </citation>
    <scope>NUCLEOTIDE SEQUENCE [LARGE SCALE GENOMIC DNA]</scope>
    <source>
        <strain evidence="10 11">SOn1</strain>
    </source>
</reference>